<keyword evidence="7" id="KW-1185">Reference proteome</keyword>
<dbReference type="EMBL" id="MLYV02001124">
    <property type="protein sequence ID" value="PSR72949.1"/>
    <property type="molecule type" value="Genomic_DNA"/>
</dbReference>
<dbReference type="AlphaFoldDB" id="A0A2R6NKP4"/>
<evidence type="ECO:0000256" key="2">
    <source>
        <dbReference type="ARBA" id="ARBA00023043"/>
    </source>
</evidence>
<dbReference type="PANTHER" id="PTHR24198">
    <property type="entry name" value="ANKYRIN REPEAT AND PROTEIN KINASE DOMAIN-CONTAINING PROTEIN"/>
    <property type="match status" value="1"/>
</dbReference>
<feature type="coiled-coil region" evidence="4">
    <location>
        <begin position="521"/>
        <end position="555"/>
    </location>
</feature>
<feature type="region of interest" description="Disordered" evidence="5">
    <location>
        <begin position="696"/>
        <end position="716"/>
    </location>
</feature>
<feature type="repeat" description="ANK" evidence="3">
    <location>
        <begin position="141"/>
        <end position="173"/>
    </location>
</feature>
<dbReference type="Gene3D" id="1.25.40.20">
    <property type="entry name" value="Ankyrin repeat-containing domain"/>
    <property type="match status" value="2"/>
</dbReference>
<evidence type="ECO:0000313" key="6">
    <source>
        <dbReference type="EMBL" id="PSR72949.1"/>
    </source>
</evidence>
<keyword evidence="1" id="KW-0677">Repeat</keyword>
<dbReference type="PANTHER" id="PTHR24198:SF165">
    <property type="entry name" value="ANKYRIN REPEAT-CONTAINING PROTEIN-RELATED"/>
    <property type="match status" value="1"/>
</dbReference>
<reference evidence="6 7" key="1">
    <citation type="submission" date="2018-02" db="EMBL/GenBank/DDBJ databases">
        <title>Genome sequence of the basidiomycete white-rot fungus Phlebia centrifuga.</title>
        <authorList>
            <person name="Granchi Z."/>
            <person name="Peng M."/>
            <person name="de Vries R.P."/>
            <person name="Hilden K."/>
            <person name="Makela M.R."/>
            <person name="Grigoriev I."/>
            <person name="Riley R."/>
        </authorList>
    </citation>
    <scope>NUCLEOTIDE SEQUENCE [LARGE SCALE GENOMIC DNA]</scope>
    <source>
        <strain evidence="6 7">FBCC195</strain>
    </source>
</reference>
<evidence type="ECO:0000256" key="5">
    <source>
        <dbReference type="SAM" id="MobiDB-lite"/>
    </source>
</evidence>
<feature type="repeat" description="ANK" evidence="3">
    <location>
        <begin position="292"/>
        <end position="326"/>
    </location>
</feature>
<feature type="compositionally biased region" description="Low complexity" evidence="5">
    <location>
        <begin position="890"/>
        <end position="899"/>
    </location>
</feature>
<keyword evidence="2 3" id="KW-0040">ANK repeat</keyword>
<dbReference type="SMART" id="SM00248">
    <property type="entry name" value="ANK"/>
    <property type="match status" value="5"/>
</dbReference>
<evidence type="ECO:0000256" key="4">
    <source>
        <dbReference type="SAM" id="Coils"/>
    </source>
</evidence>
<feature type="region of interest" description="Disordered" evidence="5">
    <location>
        <begin position="885"/>
        <end position="905"/>
    </location>
</feature>
<proteinExistence type="predicted"/>
<dbReference type="InterPro" id="IPR002110">
    <property type="entry name" value="Ankyrin_rpt"/>
</dbReference>
<protein>
    <submittedName>
        <fullName evidence="6">Uncharacterized protein</fullName>
    </submittedName>
</protein>
<dbReference type="InterPro" id="IPR036770">
    <property type="entry name" value="Ankyrin_rpt-contain_sf"/>
</dbReference>
<name>A0A2R6NKP4_9APHY</name>
<evidence type="ECO:0000256" key="3">
    <source>
        <dbReference type="PROSITE-ProRule" id="PRU00023"/>
    </source>
</evidence>
<comment type="caution">
    <text evidence="6">The sequence shown here is derived from an EMBL/GenBank/DDBJ whole genome shotgun (WGS) entry which is preliminary data.</text>
</comment>
<organism evidence="6 7">
    <name type="scientific">Hermanssonia centrifuga</name>
    <dbReference type="NCBI Taxonomy" id="98765"/>
    <lineage>
        <taxon>Eukaryota</taxon>
        <taxon>Fungi</taxon>
        <taxon>Dikarya</taxon>
        <taxon>Basidiomycota</taxon>
        <taxon>Agaricomycotina</taxon>
        <taxon>Agaricomycetes</taxon>
        <taxon>Polyporales</taxon>
        <taxon>Meruliaceae</taxon>
        <taxon>Hermanssonia</taxon>
    </lineage>
</organism>
<dbReference type="PROSITE" id="PS50297">
    <property type="entry name" value="ANK_REP_REGION"/>
    <property type="match status" value="1"/>
</dbReference>
<dbReference type="PROSITE" id="PS50088">
    <property type="entry name" value="ANK_REPEAT"/>
    <property type="match status" value="2"/>
</dbReference>
<keyword evidence="4" id="KW-0175">Coiled coil</keyword>
<evidence type="ECO:0000256" key="1">
    <source>
        <dbReference type="ARBA" id="ARBA00022737"/>
    </source>
</evidence>
<gene>
    <name evidence="6" type="ORF">PHLCEN_2v11186</name>
</gene>
<dbReference type="Pfam" id="PF12796">
    <property type="entry name" value="Ank_2"/>
    <property type="match status" value="1"/>
</dbReference>
<dbReference type="OrthoDB" id="539213at2759"/>
<dbReference type="SUPFAM" id="SSF48403">
    <property type="entry name" value="Ankyrin repeat"/>
    <property type="match status" value="1"/>
</dbReference>
<evidence type="ECO:0000313" key="7">
    <source>
        <dbReference type="Proteomes" id="UP000186601"/>
    </source>
</evidence>
<sequence>MATLSSGPHHAGRGCHSTKLSLVDAVTKADETAVLFALESGADINAEDQAGRSVIGCAIAGERWEDADASDTSYKLQQRLNVLNDLLSRDSLSLYALNAPQNSMRGVTPLGLAAWLNVPDAVKILLEACPGLVSVDGMDALGATPLMYAARDGSVQVVQHLLASGARPDYRDVNHRTSTQHALAHPQVLWLCETALRRRRSRETLLGRNRRHVSELHPGPSGTTTSLPFLACHPRLALNPPSEELHRRTDILISAILTGNVDELDSLLFPSSSLPSSSVLPPPFLVNYPDPQGWSPIHHCVSADSPSIAVLDILYKAGADLSLYTRSGHGTPLHCLAHKAQPWTPPSIRAFIIHLVFDLTAPLAARDQENETCLHIAAEHGHSLEVLSAFLACDPTGTVRELRNSRGLTAFEVAKPEFRRVFGASLEPDRSASSASVRTIKPSTSSSESGSSMGNLGFWDSCVVRGGGRGLRDEQPSASGLDTENFAYHILENLSSISSQLSLNASAADIKAAEDTLRQTIEMSEDILVYLQAQVNEAEEDLRTARDKFSQIESLLEDTIGLVETKYGERFVAIEQLWDTDDRARRRTTDSAGTGSTLVEESDTASMILEKPLMVDVAVSTVPPPLLTTNTMDDGAVAMRTDPQPYQSSFDTTRSLRPVKSLTDIRQERSSAIRGAEDWGFLKLVPWVKDLPRKRSKGELDSKYPSTTKSPGGTVEKDLVKNGAARVRAWIKKKLAPLEFPEPLAVVRAIDEEGCTVGREVRQRTVPRENREGSEAEVARREIPHAYRVVSTASKDLSKIRECVDSAERYVTLSARSISQASRLLRKAIEERKSSLHRARLIQHIGELDYTFSDSQHSLSRKSSIEFPPITIPTSSRDSQLIFPRPPLSSKPSLDSFSSAITDEDEDEDTRALRKLLTQKIQVRIDGASDEIDKISTWLRIVKDVVRGVRRRTRFEH</sequence>
<dbReference type="STRING" id="98765.A0A2R6NKP4"/>
<accession>A0A2R6NKP4</accession>
<feature type="compositionally biased region" description="Low complexity" evidence="5">
    <location>
        <begin position="443"/>
        <end position="452"/>
    </location>
</feature>
<feature type="region of interest" description="Disordered" evidence="5">
    <location>
        <begin position="433"/>
        <end position="452"/>
    </location>
</feature>
<dbReference type="Proteomes" id="UP000186601">
    <property type="component" value="Unassembled WGS sequence"/>
</dbReference>